<feature type="compositionally biased region" description="Polar residues" evidence="1">
    <location>
        <begin position="101"/>
        <end position="123"/>
    </location>
</feature>
<feature type="compositionally biased region" description="Acidic residues" evidence="1">
    <location>
        <begin position="67"/>
        <end position="76"/>
    </location>
</feature>
<dbReference type="eggNOG" id="ENOG502SBR7">
    <property type="taxonomic scope" value="Eukaryota"/>
</dbReference>
<feature type="region of interest" description="Disordered" evidence="1">
    <location>
        <begin position="1"/>
        <end position="132"/>
    </location>
</feature>
<sequence>MEDNLNKRVRSGDSYPEPSPKNASPPKRSRIVIVPSSGDGKASPSAAERDAAAKPIASRQAAATTSDSDESDDDDYTSSSGSDSDGDDNSEDGDQDAASVDYTSDQATGAQSSLPRISAQQKPRIQRIAQNPDLLSRLSAFLPKMKNANDDLEREIAAGRGKELQLDEIDDTEEGRYIEMNLGLGVLEEQRGDDSSSAEHDMDDSMDTTNDSGTADGQGPPVGKDSDILDKLLGKKKSSKEQKPEIQELSESRPT</sequence>
<dbReference type="HOGENOM" id="CLU_092848_1_1_1"/>
<dbReference type="PANTHER" id="PTHR38489">
    <property type="entry name" value="HISTONE CHAPERONE DOMAIN-CONTAINING PROTEIN"/>
    <property type="match status" value="1"/>
</dbReference>
<name>A1CPP8_ASPCL</name>
<dbReference type="RefSeq" id="XP_001269045.1">
    <property type="nucleotide sequence ID" value="XM_001269044.1"/>
</dbReference>
<keyword evidence="3" id="KW-1185">Reference proteome</keyword>
<organism evidence="2 3">
    <name type="scientific">Aspergillus clavatus (strain ATCC 1007 / CBS 513.65 / DSM 816 / NCTC 3887 / NRRL 1 / QM 1276 / 107)</name>
    <dbReference type="NCBI Taxonomy" id="344612"/>
    <lineage>
        <taxon>Eukaryota</taxon>
        <taxon>Fungi</taxon>
        <taxon>Dikarya</taxon>
        <taxon>Ascomycota</taxon>
        <taxon>Pezizomycotina</taxon>
        <taxon>Eurotiomycetes</taxon>
        <taxon>Eurotiomycetidae</taxon>
        <taxon>Eurotiales</taxon>
        <taxon>Aspergillaceae</taxon>
        <taxon>Aspergillus</taxon>
        <taxon>Aspergillus subgen. Fumigati</taxon>
    </lineage>
</organism>
<dbReference type="AlphaFoldDB" id="A1CPP8"/>
<accession>A1CPP8</accession>
<feature type="region of interest" description="Disordered" evidence="1">
    <location>
        <begin position="182"/>
        <end position="255"/>
    </location>
</feature>
<evidence type="ECO:0000313" key="3">
    <source>
        <dbReference type="Proteomes" id="UP000006701"/>
    </source>
</evidence>
<dbReference type="GO" id="GO:0000492">
    <property type="term" value="P:box C/D snoRNP assembly"/>
    <property type="evidence" value="ECO:0007669"/>
    <property type="project" value="InterPro"/>
</dbReference>
<reference evidence="2 3" key="1">
    <citation type="journal article" date="2008" name="PLoS Genet.">
        <title>Genomic islands in the pathogenic filamentous fungus Aspergillus fumigatus.</title>
        <authorList>
            <person name="Fedorova N.D."/>
            <person name="Khaldi N."/>
            <person name="Joardar V.S."/>
            <person name="Maiti R."/>
            <person name="Amedeo P."/>
            <person name="Anderson M.J."/>
            <person name="Crabtree J."/>
            <person name="Silva J.C."/>
            <person name="Badger J.H."/>
            <person name="Albarraq A."/>
            <person name="Angiuoli S."/>
            <person name="Bussey H."/>
            <person name="Bowyer P."/>
            <person name="Cotty P.J."/>
            <person name="Dyer P.S."/>
            <person name="Egan A."/>
            <person name="Galens K."/>
            <person name="Fraser-Liggett C.M."/>
            <person name="Haas B.J."/>
            <person name="Inman J.M."/>
            <person name="Kent R."/>
            <person name="Lemieux S."/>
            <person name="Malavazi I."/>
            <person name="Orvis J."/>
            <person name="Roemer T."/>
            <person name="Ronning C.M."/>
            <person name="Sundaram J.P."/>
            <person name="Sutton G."/>
            <person name="Turner G."/>
            <person name="Venter J.C."/>
            <person name="White O.R."/>
            <person name="Whitty B.R."/>
            <person name="Youngman P."/>
            <person name="Wolfe K.H."/>
            <person name="Goldman G.H."/>
            <person name="Wortman J.R."/>
            <person name="Jiang B."/>
            <person name="Denning D.W."/>
            <person name="Nierman W.C."/>
        </authorList>
    </citation>
    <scope>NUCLEOTIDE SEQUENCE [LARGE SCALE GENOMIC DNA]</scope>
    <source>
        <strain evidence="3">ATCC 1007 / CBS 513.65 / DSM 816 / NCTC 3887 / NRRL 1</strain>
    </source>
</reference>
<dbReference type="GeneID" id="4701902"/>
<dbReference type="Proteomes" id="UP000006701">
    <property type="component" value="Unassembled WGS sequence"/>
</dbReference>
<feature type="compositionally biased region" description="Acidic residues" evidence="1">
    <location>
        <begin position="84"/>
        <end position="95"/>
    </location>
</feature>
<dbReference type="KEGG" id="act:ACLA_023330"/>
<gene>
    <name evidence="2" type="ORF">ACLA_023330</name>
</gene>
<dbReference type="InterPro" id="IPR027921">
    <property type="entry name" value="NOPCHAP1"/>
</dbReference>
<dbReference type="EMBL" id="DS027059">
    <property type="protein sequence ID" value="EAW07619.1"/>
    <property type="molecule type" value="Genomic_DNA"/>
</dbReference>
<dbReference type="OrthoDB" id="1112980at2759"/>
<dbReference type="OMA" id="QKPRIHR"/>
<evidence type="ECO:0000313" key="2">
    <source>
        <dbReference type="EMBL" id="EAW07619.1"/>
    </source>
</evidence>
<feature type="compositionally biased region" description="Basic and acidic residues" evidence="1">
    <location>
        <begin position="188"/>
        <end position="200"/>
    </location>
</feature>
<evidence type="ECO:0000256" key="1">
    <source>
        <dbReference type="SAM" id="MobiDB-lite"/>
    </source>
</evidence>
<dbReference type="PANTHER" id="PTHR38489:SF1">
    <property type="entry name" value="HISTONE CHAPERONE DOMAIN-CONTAINING PROTEIN"/>
    <property type="match status" value="1"/>
</dbReference>
<dbReference type="Pfam" id="PF15370">
    <property type="entry name" value="NOPCHAP1"/>
    <property type="match status" value="1"/>
</dbReference>
<protein>
    <submittedName>
        <fullName evidence="2">Uncharacterized protein</fullName>
    </submittedName>
</protein>
<dbReference type="VEuPathDB" id="FungiDB:ACLA_023330"/>
<feature type="compositionally biased region" description="Basic and acidic residues" evidence="1">
    <location>
        <begin position="224"/>
        <end position="255"/>
    </location>
</feature>
<proteinExistence type="predicted"/>